<dbReference type="Pfam" id="PF04668">
    <property type="entry name" value="Tsg"/>
    <property type="match status" value="1"/>
</dbReference>
<comment type="caution">
    <text evidence="3">The sequence shown here is derived from an EMBL/GenBank/DDBJ whole genome shotgun (WGS) entry which is preliminary data.</text>
</comment>
<keyword evidence="4" id="KW-1185">Reference proteome</keyword>
<dbReference type="InterPro" id="IPR006761">
    <property type="entry name" value="Tsg"/>
</dbReference>
<dbReference type="InterPro" id="IPR057726">
    <property type="entry name" value="Tsg_C"/>
</dbReference>
<dbReference type="GO" id="GO:0030510">
    <property type="term" value="P:regulation of BMP signaling pathway"/>
    <property type="evidence" value="ECO:0007669"/>
    <property type="project" value="TreeGrafter"/>
</dbReference>
<keyword evidence="1" id="KW-0472">Membrane</keyword>
<evidence type="ECO:0000256" key="1">
    <source>
        <dbReference type="SAM" id="Phobius"/>
    </source>
</evidence>
<accession>A0AAV2S0L9</accession>
<dbReference type="Proteomes" id="UP001497623">
    <property type="component" value="Unassembled WGS sequence"/>
</dbReference>
<gene>
    <name evidence="3" type="ORF">MNOR_LOCUS29914</name>
</gene>
<protein>
    <recommendedName>
        <fullName evidence="2">Tsg C-terminal domain-containing protein</fullName>
    </recommendedName>
</protein>
<dbReference type="GO" id="GO:0005615">
    <property type="term" value="C:extracellular space"/>
    <property type="evidence" value="ECO:0007669"/>
    <property type="project" value="TreeGrafter"/>
</dbReference>
<dbReference type="PANTHER" id="PTHR12312:SF16">
    <property type="entry name" value="TWISTED GASTRULATION PROTEIN HOMOLOG 1-A-RELATED"/>
    <property type="match status" value="1"/>
</dbReference>
<reference evidence="3 4" key="1">
    <citation type="submission" date="2024-05" db="EMBL/GenBank/DDBJ databases">
        <authorList>
            <person name="Wallberg A."/>
        </authorList>
    </citation>
    <scope>NUCLEOTIDE SEQUENCE [LARGE SCALE GENOMIC DNA]</scope>
</reference>
<dbReference type="AlphaFoldDB" id="A0AAV2S0L9"/>
<evidence type="ECO:0000259" key="2">
    <source>
        <dbReference type="Pfam" id="PF04668"/>
    </source>
</evidence>
<proteinExistence type="predicted"/>
<feature type="transmembrane region" description="Helical" evidence="1">
    <location>
        <begin position="43"/>
        <end position="62"/>
    </location>
</feature>
<sequence length="276" mass="31281">MPSEHFPVSRSLLPGPVDVTIKTHLSPCSGIKLTTNGVIVYTLRNLMFCIMRSVSIILLWIANISYTMAIQRCNDLTLPGTWIQFCNINSLHQLGKYPEVDSRLCAIIDSARVGEIHNTPSEGTQVQNDPLQFLELFCILALKSRLMHVHWIPWLYPMLLSLSSPSQHFFRKISVYLDPSHPQNTELVTVNCTVLYMSQCMSSNKCKETCKSMGAAAYRWFFDGCCECVGLSCINYGVNESRCIQCPEVGDIEYDEDMTDEFLADRPYDVDDQLNL</sequence>
<keyword evidence="1" id="KW-0812">Transmembrane</keyword>
<evidence type="ECO:0000313" key="3">
    <source>
        <dbReference type="EMBL" id="CAL4146747.1"/>
    </source>
</evidence>
<evidence type="ECO:0000313" key="4">
    <source>
        <dbReference type="Proteomes" id="UP001497623"/>
    </source>
</evidence>
<dbReference type="PANTHER" id="PTHR12312">
    <property type="entry name" value="TWISTED GASTRULATION PROTEIN HOMOLOG 1-A-RELATED"/>
    <property type="match status" value="1"/>
</dbReference>
<feature type="non-terminal residue" evidence="3">
    <location>
        <position position="276"/>
    </location>
</feature>
<keyword evidence="1" id="KW-1133">Transmembrane helix</keyword>
<dbReference type="EMBL" id="CAXKWB010035574">
    <property type="protein sequence ID" value="CAL4146747.1"/>
    <property type="molecule type" value="Genomic_DNA"/>
</dbReference>
<organism evidence="3 4">
    <name type="scientific">Meganyctiphanes norvegica</name>
    <name type="common">Northern krill</name>
    <name type="synonym">Thysanopoda norvegica</name>
    <dbReference type="NCBI Taxonomy" id="48144"/>
    <lineage>
        <taxon>Eukaryota</taxon>
        <taxon>Metazoa</taxon>
        <taxon>Ecdysozoa</taxon>
        <taxon>Arthropoda</taxon>
        <taxon>Crustacea</taxon>
        <taxon>Multicrustacea</taxon>
        <taxon>Malacostraca</taxon>
        <taxon>Eumalacostraca</taxon>
        <taxon>Eucarida</taxon>
        <taxon>Euphausiacea</taxon>
        <taxon>Euphausiidae</taxon>
        <taxon>Meganyctiphanes</taxon>
    </lineage>
</organism>
<name>A0AAV2S0L9_MEGNR</name>
<feature type="domain" description="Tsg C-terminal" evidence="2">
    <location>
        <begin position="132"/>
        <end position="247"/>
    </location>
</feature>